<dbReference type="PANTHER" id="PTHR37540:SF5">
    <property type="entry name" value="TRANSCRIPTION FACTOR DOMAIN-CONTAINING PROTEIN"/>
    <property type="match status" value="1"/>
</dbReference>
<gene>
    <name evidence="2" type="ORF">PV04_08083</name>
</gene>
<dbReference type="AlphaFoldDB" id="A0A0D2CKP7"/>
<keyword evidence="3" id="KW-1185">Reference proteome</keyword>
<dbReference type="EMBL" id="KN846960">
    <property type="protein sequence ID" value="KIW65866.1"/>
    <property type="molecule type" value="Genomic_DNA"/>
</dbReference>
<evidence type="ECO:0008006" key="4">
    <source>
        <dbReference type="Google" id="ProtNLM"/>
    </source>
</evidence>
<organism evidence="2 3">
    <name type="scientific">Phialophora macrospora</name>
    <dbReference type="NCBI Taxonomy" id="1851006"/>
    <lineage>
        <taxon>Eukaryota</taxon>
        <taxon>Fungi</taxon>
        <taxon>Dikarya</taxon>
        <taxon>Ascomycota</taxon>
        <taxon>Pezizomycotina</taxon>
        <taxon>Eurotiomycetes</taxon>
        <taxon>Chaetothyriomycetidae</taxon>
        <taxon>Chaetothyriales</taxon>
        <taxon>Herpotrichiellaceae</taxon>
        <taxon>Phialophora</taxon>
    </lineage>
</organism>
<dbReference type="PANTHER" id="PTHR37540">
    <property type="entry name" value="TRANSCRIPTION FACTOR (ACR-2), PUTATIVE-RELATED-RELATED"/>
    <property type="match status" value="1"/>
</dbReference>
<accession>A0A0D2CKP7</accession>
<evidence type="ECO:0000256" key="1">
    <source>
        <dbReference type="SAM" id="MobiDB-lite"/>
    </source>
</evidence>
<dbReference type="Proteomes" id="UP000054266">
    <property type="component" value="Unassembled WGS sequence"/>
</dbReference>
<protein>
    <recommendedName>
        <fullName evidence="4">Transcription factor domain-containing protein</fullName>
    </recommendedName>
</protein>
<proteinExistence type="predicted"/>
<sequence>MRLQFLPYNPSKDSYDLDENAEESPQQHAARVYHHKAKLLKKAGSNSQKSAATKAKAGTDVAKSGTTVSDPVTILGAGRIDPFDTYCTSDHSLITHEMLDHAISSQWTLFAPDDKPDSLLMAKKAVMDTAIRFPVCFHTLVYSGATHKAFHQSPMVDNTRSALLRLKSKGEALKALRKASQSSTTALSDGVIFAMALLAILGYGEKVTPVTKHERRTMAAQQDGQFYASMEYEWQHWRALIEVVKMKGGLHTIEIPGLAFAIASFDIHTSMMFQTMPSFPLFLPSSLVVGSWSTSQPSSPASQKSSTLTSGFNFLPDLDLPEAIDLLNVLCGVRDITIAFDSFQHGEPEAPPIKIIIFARNLNQHELLTLPDLSEELYSEDLWHGSTPATKYQALALYEMCRLCTFVFQMTVLLPNLHDNIDVTIPYAQRIRRCLQMATTKLSLHKDPKYHDVLLWAIIMTAWLVKGTNLYDWFVDFLVDHVSAGRICRMAADPSGVSLWPRVEKILATFLWLESECLAPCATIWEEVEALQVPDEKCAIC</sequence>
<name>A0A0D2CKP7_9EURO</name>
<dbReference type="HOGENOM" id="CLU_015771_2_0_1"/>
<evidence type="ECO:0000313" key="3">
    <source>
        <dbReference type="Proteomes" id="UP000054266"/>
    </source>
</evidence>
<reference evidence="2 3" key="1">
    <citation type="submission" date="2015-01" db="EMBL/GenBank/DDBJ databases">
        <title>The Genome Sequence of Capronia semiimmersa CBS27337.</title>
        <authorList>
            <consortium name="The Broad Institute Genomics Platform"/>
            <person name="Cuomo C."/>
            <person name="de Hoog S."/>
            <person name="Gorbushina A."/>
            <person name="Stielow B."/>
            <person name="Teixiera M."/>
            <person name="Abouelleil A."/>
            <person name="Chapman S.B."/>
            <person name="Priest M."/>
            <person name="Young S.K."/>
            <person name="Wortman J."/>
            <person name="Nusbaum C."/>
            <person name="Birren B."/>
        </authorList>
    </citation>
    <scope>NUCLEOTIDE SEQUENCE [LARGE SCALE GENOMIC DNA]</scope>
    <source>
        <strain evidence="2 3">CBS 27337</strain>
    </source>
</reference>
<evidence type="ECO:0000313" key="2">
    <source>
        <dbReference type="EMBL" id="KIW65866.1"/>
    </source>
</evidence>
<feature type="region of interest" description="Disordered" evidence="1">
    <location>
        <begin position="1"/>
        <end position="27"/>
    </location>
</feature>